<dbReference type="CDD" id="cd00093">
    <property type="entry name" value="HTH_XRE"/>
    <property type="match status" value="1"/>
</dbReference>
<dbReference type="SUPFAM" id="SSF47413">
    <property type="entry name" value="lambda repressor-like DNA-binding domains"/>
    <property type="match status" value="1"/>
</dbReference>
<dbReference type="InterPro" id="IPR010982">
    <property type="entry name" value="Lambda_DNA-bd_dom_sf"/>
</dbReference>
<dbReference type="InterPro" id="IPR053163">
    <property type="entry name" value="HTH-type_regulator_Rgg"/>
</dbReference>
<proteinExistence type="predicted"/>
<protein>
    <submittedName>
        <fullName evidence="2">Helix-turn-helix transcriptional regulator</fullName>
    </submittedName>
</protein>
<gene>
    <name evidence="2" type="ORF">HYG86_01200</name>
</gene>
<dbReference type="InterPro" id="IPR001387">
    <property type="entry name" value="Cro/C1-type_HTH"/>
</dbReference>
<evidence type="ECO:0000313" key="3">
    <source>
        <dbReference type="Proteomes" id="UP000516160"/>
    </source>
</evidence>
<dbReference type="AlphaFoldDB" id="A0A7G9W468"/>
<keyword evidence="3" id="KW-1185">Reference proteome</keyword>
<dbReference type="PROSITE" id="PS50943">
    <property type="entry name" value="HTH_CROC1"/>
    <property type="match status" value="1"/>
</dbReference>
<feature type="domain" description="HTH cro/C1-type" evidence="1">
    <location>
        <begin position="12"/>
        <end position="66"/>
    </location>
</feature>
<accession>A0A7G9W468</accession>
<dbReference type="PANTHER" id="PTHR37038:SF14">
    <property type="entry name" value="TRANSCRIPTIONAL ACTIVATOR"/>
    <property type="match status" value="1"/>
</dbReference>
<organism evidence="2 3">
    <name type="scientific">Alkalicella caledoniensis</name>
    <dbReference type="NCBI Taxonomy" id="2731377"/>
    <lineage>
        <taxon>Bacteria</taxon>
        <taxon>Bacillati</taxon>
        <taxon>Bacillota</taxon>
        <taxon>Clostridia</taxon>
        <taxon>Eubacteriales</taxon>
        <taxon>Proteinivoracaceae</taxon>
        <taxon>Alkalicella</taxon>
    </lineage>
</organism>
<dbReference type="InterPro" id="IPR011990">
    <property type="entry name" value="TPR-like_helical_dom_sf"/>
</dbReference>
<dbReference type="PANTHER" id="PTHR37038">
    <property type="entry name" value="TRANSCRIPTIONAL REGULATOR-RELATED"/>
    <property type="match status" value="1"/>
</dbReference>
<dbReference type="GO" id="GO:0003677">
    <property type="term" value="F:DNA binding"/>
    <property type="evidence" value="ECO:0007669"/>
    <property type="project" value="InterPro"/>
</dbReference>
<name>A0A7G9W468_ALKCA</name>
<dbReference type="SUPFAM" id="SSF48452">
    <property type="entry name" value="TPR-like"/>
    <property type="match status" value="1"/>
</dbReference>
<dbReference type="Gene3D" id="1.25.40.10">
    <property type="entry name" value="Tetratricopeptide repeat domain"/>
    <property type="match status" value="1"/>
</dbReference>
<evidence type="ECO:0000313" key="2">
    <source>
        <dbReference type="EMBL" id="QNO13480.1"/>
    </source>
</evidence>
<dbReference type="Proteomes" id="UP000516160">
    <property type="component" value="Chromosome"/>
</dbReference>
<dbReference type="EMBL" id="CP058559">
    <property type="protein sequence ID" value="QNO13480.1"/>
    <property type="molecule type" value="Genomic_DNA"/>
</dbReference>
<sequence>MSYNLAGFGANITDLRKNLKLTQKNISETSGIHVDTLRKIEKGKVIPTQETLDLLSLVLNKDLNKLLLNYRLQNYLEYQKTSMSIEAKLDKDDFNELAIELDRLNQVLNKTSHLFFINQIKQLQLLIESIILNKKHDLPLESLSKLIQAICITTGGFTLNSYENFVYNTLELRILMNIALILNKTESAEKSLEIMEFCIKMVDPSENLYPKICYNLAYTYHRLDLHEKALEYSKLGIEFCNYYRNYNGLNLLYHRKGVAEYHLGIDSYLSSLKKAINFCDVLGQEKLKKLLIDNCKKFYNIEL</sequence>
<dbReference type="Pfam" id="PF01381">
    <property type="entry name" value="HTH_3"/>
    <property type="match status" value="1"/>
</dbReference>
<dbReference type="KEGG" id="acae:HYG86_01200"/>
<dbReference type="RefSeq" id="WP_213167148.1">
    <property type="nucleotide sequence ID" value="NZ_CP058559.1"/>
</dbReference>
<dbReference type="SMART" id="SM00530">
    <property type="entry name" value="HTH_XRE"/>
    <property type="match status" value="1"/>
</dbReference>
<evidence type="ECO:0000259" key="1">
    <source>
        <dbReference type="PROSITE" id="PS50943"/>
    </source>
</evidence>
<reference evidence="2 3" key="1">
    <citation type="submission" date="2020-07" db="EMBL/GenBank/DDBJ databases">
        <title>Alkalicella. sp. LB2 genome.</title>
        <authorList>
            <person name="Postec A."/>
            <person name="Quemeneur M."/>
        </authorList>
    </citation>
    <scope>NUCLEOTIDE SEQUENCE [LARGE SCALE GENOMIC DNA]</scope>
    <source>
        <strain evidence="2 3">LB2</strain>
    </source>
</reference>